<comment type="catalytic activity">
    <reaction evidence="10">
        <text>adenylyl-molybdopterin + molybdate = Mo-molybdopterin + AMP + H(+)</text>
        <dbReference type="Rhea" id="RHEA:35047"/>
        <dbReference type="ChEBI" id="CHEBI:15378"/>
        <dbReference type="ChEBI" id="CHEBI:36264"/>
        <dbReference type="ChEBI" id="CHEBI:62727"/>
        <dbReference type="ChEBI" id="CHEBI:71302"/>
        <dbReference type="ChEBI" id="CHEBI:456215"/>
        <dbReference type="EC" id="2.10.1.1"/>
    </reaction>
</comment>
<dbReference type="AlphaFoldDB" id="A0A227KQP7"/>
<evidence type="ECO:0000256" key="10">
    <source>
        <dbReference type="ARBA" id="ARBA00047317"/>
    </source>
</evidence>
<evidence type="ECO:0000256" key="2">
    <source>
        <dbReference type="ARBA" id="ARBA00002901"/>
    </source>
</evidence>
<comment type="function">
    <text evidence="2 11">Catalyzes the insertion of molybdate into adenylated molybdopterin with the concomitant release of AMP.</text>
</comment>
<dbReference type="InterPro" id="IPR036425">
    <property type="entry name" value="MoaB/Mog-like_dom_sf"/>
</dbReference>
<evidence type="ECO:0000313" key="13">
    <source>
        <dbReference type="EMBL" id="OXE49673.1"/>
    </source>
</evidence>
<dbReference type="GO" id="GO:0005829">
    <property type="term" value="C:cytosol"/>
    <property type="evidence" value="ECO:0007669"/>
    <property type="project" value="TreeGrafter"/>
</dbReference>
<dbReference type="SUPFAM" id="SSF53218">
    <property type="entry name" value="Molybdenum cofactor biosynthesis proteins"/>
    <property type="match status" value="1"/>
</dbReference>
<gene>
    <name evidence="13" type="ORF">ADH67_05980</name>
</gene>
<dbReference type="Gene3D" id="3.40.980.10">
    <property type="entry name" value="MoaB/Mog-like domain"/>
    <property type="match status" value="1"/>
</dbReference>
<dbReference type="SMART" id="SM00852">
    <property type="entry name" value="MoCF_biosynth"/>
    <property type="match status" value="1"/>
</dbReference>
<dbReference type="InterPro" id="IPR036135">
    <property type="entry name" value="MoeA_linker/N_sf"/>
</dbReference>
<dbReference type="PANTHER" id="PTHR10192:SF5">
    <property type="entry name" value="GEPHYRIN"/>
    <property type="match status" value="1"/>
</dbReference>
<evidence type="ECO:0000256" key="11">
    <source>
        <dbReference type="RuleBase" id="RU365090"/>
    </source>
</evidence>
<evidence type="ECO:0000259" key="12">
    <source>
        <dbReference type="SMART" id="SM00852"/>
    </source>
</evidence>
<name>A0A227KQP7_9BURK</name>
<evidence type="ECO:0000313" key="14">
    <source>
        <dbReference type="Proteomes" id="UP000214610"/>
    </source>
</evidence>
<dbReference type="SUPFAM" id="SSF63882">
    <property type="entry name" value="MoeA N-terminal region -like"/>
    <property type="match status" value="1"/>
</dbReference>
<dbReference type="GO" id="GO:0061599">
    <property type="term" value="F:molybdopterin molybdotransferase activity"/>
    <property type="evidence" value="ECO:0007669"/>
    <property type="project" value="UniProtKB-UniRule"/>
</dbReference>
<dbReference type="InterPro" id="IPR036688">
    <property type="entry name" value="MoeA_C_domain_IV_sf"/>
</dbReference>
<evidence type="ECO:0000256" key="9">
    <source>
        <dbReference type="ARBA" id="ARBA00023150"/>
    </source>
</evidence>
<accession>A0A227KQP7</accession>
<proteinExistence type="inferred from homology"/>
<dbReference type="InterPro" id="IPR005110">
    <property type="entry name" value="MoeA_linker/N"/>
</dbReference>
<dbReference type="PANTHER" id="PTHR10192">
    <property type="entry name" value="MOLYBDOPTERIN BIOSYNTHESIS PROTEIN"/>
    <property type="match status" value="1"/>
</dbReference>
<dbReference type="GO" id="GO:0046872">
    <property type="term" value="F:metal ion binding"/>
    <property type="evidence" value="ECO:0007669"/>
    <property type="project" value="UniProtKB-UniRule"/>
</dbReference>
<dbReference type="InterPro" id="IPR038987">
    <property type="entry name" value="MoeA-like"/>
</dbReference>
<dbReference type="Gene3D" id="2.40.340.10">
    <property type="entry name" value="MoeA, C-terminal, domain IV"/>
    <property type="match status" value="1"/>
</dbReference>
<sequence length="408" mass="44332">MSSNSSSKSFEETLEFLKTYVEPVKDTRLVPLSESLSYFLAEDIICPINIPAFDNSAMDGWAFSSKDILPEGFTLKEVGSSFAGHPFLGELKTGECVRIMTGGKVPEGADTVVMQEQVTAHAKEIAFPSGVKKGQNVRKKAEEFAKGAVCMEKGTRIMPPHINFLATLGIPEVLVFRKVRVAFFSTGDELQSLGSPLKDGHIYDSNRYAIRALLESAGFETKDLGIVKDNPESLKETFQKAADCADAVITSGGVSVGKADFTRTVVEELGELVQWQCRIKPGRPLAIGKIGESYFFGLPGNPTATQITFLVIVKQALQLLANAKDVSMQYAEAEATEKMKKREGHTEFLRGILYTENGKAKVRSAGSQKTGASASMITANCLIYLPEDHGPVQPGETLLVVPFQGVYQ</sequence>
<evidence type="ECO:0000256" key="6">
    <source>
        <dbReference type="ARBA" id="ARBA00022679"/>
    </source>
</evidence>
<dbReference type="Gene3D" id="2.170.190.11">
    <property type="entry name" value="Molybdopterin biosynthesis moea protein, domain 3"/>
    <property type="match status" value="1"/>
</dbReference>
<dbReference type="SUPFAM" id="SSF63867">
    <property type="entry name" value="MoeA C-terminal domain-like"/>
    <property type="match status" value="1"/>
</dbReference>
<keyword evidence="7 11" id="KW-0479">Metal-binding</keyword>
<keyword evidence="8 11" id="KW-0460">Magnesium</keyword>
<dbReference type="Pfam" id="PF03454">
    <property type="entry name" value="MoeA_C"/>
    <property type="match status" value="1"/>
</dbReference>
<dbReference type="Gene3D" id="3.90.105.10">
    <property type="entry name" value="Molybdopterin biosynthesis moea protein, domain 2"/>
    <property type="match status" value="1"/>
</dbReference>
<dbReference type="EMBL" id="NHMP01000003">
    <property type="protein sequence ID" value="OXE49673.1"/>
    <property type="molecule type" value="Genomic_DNA"/>
</dbReference>
<evidence type="ECO:0000256" key="1">
    <source>
        <dbReference type="ARBA" id="ARBA00001946"/>
    </source>
</evidence>
<dbReference type="GeneID" id="78361577"/>
<dbReference type="GO" id="GO:0006777">
    <property type="term" value="P:Mo-molybdopterin cofactor biosynthetic process"/>
    <property type="evidence" value="ECO:0007669"/>
    <property type="project" value="UniProtKB-UniRule"/>
</dbReference>
<evidence type="ECO:0000256" key="4">
    <source>
        <dbReference type="ARBA" id="ARBA00010763"/>
    </source>
</evidence>
<dbReference type="InterPro" id="IPR005111">
    <property type="entry name" value="MoeA_C_domain_IV"/>
</dbReference>
<keyword evidence="14" id="KW-1185">Reference proteome</keyword>
<comment type="similarity">
    <text evidence="4 11">Belongs to the MoeA family.</text>
</comment>
<evidence type="ECO:0000256" key="3">
    <source>
        <dbReference type="ARBA" id="ARBA00005046"/>
    </source>
</evidence>
<comment type="cofactor">
    <cofactor evidence="1 11">
        <name>Mg(2+)</name>
        <dbReference type="ChEBI" id="CHEBI:18420"/>
    </cofactor>
</comment>
<keyword evidence="6 11" id="KW-0808">Transferase</keyword>
<evidence type="ECO:0000256" key="7">
    <source>
        <dbReference type="ARBA" id="ARBA00022723"/>
    </source>
</evidence>
<dbReference type="Proteomes" id="UP000214610">
    <property type="component" value="Unassembled WGS sequence"/>
</dbReference>
<dbReference type="Pfam" id="PF00994">
    <property type="entry name" value="MoCF_biosynth"/>
    <property type="match status" value="1"/>
</dbReference>
<evidence type="ECO:0000256" key="8">
    <source>
        <dbReference type="ARBA" id="ARBA00022842"/>
    </source>
</evidence>
<dbReference type="CDD" id="cd00887">
    <property type="entry name" value="MoeA"/>
    <property type="match status" value="1"/>
</dbReference>
<dbReference type="Pfam" id="PF03453">
    <property type="entry name" value="MoeA_N"/>
    <property type="match status" value="1"/>
</dbReference>
<feature type="domain" description="MoaB/Mog" evidence="12">
    <location>
        <begin position="182"/>
        <end position="319"/>
    </location>
</feature>
<keyword evidence="5 11" id="KW-0500">Molybdenum</keyword>
<comment type="pathway">
    <text evidence="3 11">Cofactor biosynthesis; molybdopterin biosynthesis.</text>
</comment>
<organism evidence="13 14">
    <name type="scientific">Turicimonas muris</name>
    <dbReference type="NCBI Taxonomy" id="1796652"/>
    <lineage>
        <taxon>Bacteria</taxon>
        <taxon>Pseudomonadati</taxon>
        <taxon>Pseudomonadota</taxon>
        <taxon>Betaproteobacteria</taxon>
        <taxon>Burkholderiales</taxon>
        <taxon>Sutterellaceae</taxon>
        <taxon>Turicimonas</taxon>
    </lineage>
</organism>
<dbReference type="FunFam" id="3.40.980.10:FF:000004">
    <property type="entry name" value="Molybdopterin molybdenumtransferase"/>
    <property type="match status" value="1"/>
</dbReference>
<dbReference type="EC" id="2.10.1.1" evidence="11"/>
<dbReference type="InterPro" id="IPR001453">
    <property type="entry name" value="MoaB/Mog_dom"/>
</dbReference>
<dbReference type="RefSeq" id="WP_066593083.1">
    <property type="nucleotide sequence ID" value="NZ_CAJTBZ010000044.1"/>
</dbReference>
<comment type="caution">
    <text evidence="13">The sequence shown here is derived from an EMBL/GenBank/DDBJ whole genome shotgun (WGS) entry which is preliminary data.</text>
</comment>
<evidence type="ECO:0000256" key="5">
    <source>
        <dbReference type="ARBA" id="ARBA00022505"/>
    </source>
</evidence>
<reference evidence="14" key="1">
    <citation type="submission" date="2017-05" db="EMBL/GenBank/DDBJ databases">
        <title>Improved OligoMM genomes.</title>
        <authorList>
            <person name="Garzetti D."/>
        </authorList>
    </citation>
    <scope>NUCLEOTIDE SEQUENCE [LARGE SCALE GENOMIC DNA]</scope>
    <source>
        <strain evidence="14">YL45</strain>
    </source>
</reference>
<dbReference type="NCBIfam" id="TIGR00177">
    <property type="entry name" value="molyb_syn"/>
    <property type="match status" value="1"/>
</dbReference>
<keyword evidence="9 11" id="KW-0501">Molybdenum cofactor biosynthesis</keyword>
<protein>
    <recommendedName>
        <fullName evidence="11">Molybdopterin molybdenumtransferase</fullName>
        <ecNumber evidence="11">2.10.1.1</ecNumber>
    </recommendedName>
</protein>
<dbReference type="UniPathway" id="UPA00344"/>
<dbReference type="NCBIfam" id="NF045515">
    <property type="entry name" value="Glp_gephyrin"/>
    <property type="match status" value="1"/>
</dbReference>